<evidence type="ECO:0000259" key="7">
    <source>
        <dbReference type="PROSITE" id="PS51171"/>
    </source>
</evidence>
<keyword evidence="1" id="KW-0028">Amino-acid biosynthesis</keyword>
<dbReference type="InterPro" id="IPR045865">
    <property type="entry name" value="ACT-like_dom_sf"/>
</dbReference>
<accession>A0A9D5CWA7</accession>
<name>A0A9D5CWA7_9LILI</name>
<comment type="pathway">
    <text evidence="5">Amino-acid biosynthesis.</text>
</comment>
<dbReference type="SUPFAM" id="SSF53850">
    <property type="entry name" value="Periplasmic binding protein-like II"/>
    <property type="match status" value="1"/>
</dbReference>
<dbReference type="CDD" id="cd13631">
    <property type="entry name" value="PBP2_Ct-PDT_like"/>
    <property type="match status" value="1"/>
</dbReference>
<dbReference type="Proteomes" id="UP001085076">
    <property type="component" value="Miscellaneous, Linkage group lg02"/>
</dbReference>
<gene>
    <name evidence="8" type="ORF">J5N97_008758</name>
</gene>
<feature type="compositionally biased region" description="Low complexity" evidence="6">
    <location>
        <begin position="16"/>
        <end position="34"/>
    </location>
</feature>
<dbReference type="GO" id="GO:0009094">
    <property type="term" value="P:L-phenylalanine biosynthetic process"/>
    <property type="evidence" value="ECO:0007669"/>
    <property type="project" value="UniProtKB-KW"/>
</dbReference>
<proteinExistence type="predicted"/>
<keyword evidence="2" id="KW-0057">Aromatic amino acid biosynthesis</keyword>
<dbReference type="PANTHER" id="PTHR21022">
    <property type="entry name" value="PREPHENATE DEHYDRATASE P PROTEIN"/>
    <property type="match status" value="1"/>
</dbReference>
<feature type="domain" description="Prephenate dehydratase" evidence="7">
    <location>
        <begin position="96"/>
        <end position="277"/>
    </location>
</feature>
<dbReference type="PROSITE" id="PS51171">
    <property type="entry name" value="PREPHENATE_DEHYDR_3"/>
    <property type="match status" value="1"/>
</dbReference>
<reference evidence="8" key="1">
    <citation type="submission" date="2021-03" db="EMBL/GenBank/DDBJ databases">
        <authorList>
            <person name="Li Z."/>
            <person name="Yang C."/>
        </authorList>
    </citation>
    <scope>NUCLEOTIDE SEQUENCE</scope>
    <source>
        <strain evidence="8">Dzin_1.0</strain>
        <tissue evidence="8">Leaf</tissue>
    </source>
</reference>
<dbReference type="Gene3D" id="3.40.190.10">
    <property type="entry name" value="Periplasmic binding protein-like II"/>
    <property type="match status" value="2"/>
</dbReference>
<feature type="compositionally biased region" description="Polar residues" evidence="6">
    <location>
        <begin position="40"/>
        <end position="52"/>
    </location>
</feature>
<feature type="region of interest" description="Disordered" evidence="6">
    <location>
        <begin position="1"/>
        <end position="58"/>
    </location>
</feature>
<protein>
    <recommendedName>
        <fullName evidence="7">Prephenate dehydratase domain-containing protein</fullName>
    </recommendedName>
</protein>
<dbReference type="Pfam" id="PF00800">
    <property type="entry name" value="PDT"/>
    <property type="match status" value="1"/>
</dbReference>
<evidence type="ECO:0000256" key="2">
    <source>
        <dbReference type="ARBA" id="ARBA00023141"/>
    </source>
</evidence>
<comment type="caution">
    <text evidence="8">The sequence shown here is derived from an EMBL/GenBank/DDBJ whole genome shotgun (WGS) entry which is preliminary data.</text>
</comment>
<evidence type="ECO:0000256" key="1">
    <source>
        <dbReference type="ARBA" id="ARBA00022605"/>
    </source>
</evidence>
<dbReference type="OrthoDB" id="983542at2759"/>
<dbReference type="Gene3D" id="3.30.70.260">
    <property type="match status" value="1"/>
</dbReference>
<evidence type="ECO:0000256" key="3">
    <source>
        <dbReference type="ARBA" id="ARBA00023222"/>
    </source>
</evidence>
<dbReference type="EMBL" id="JAGGNH010000002">
    <property type="protein sequence ID" value="KAJ0980503.1"/>
    <property type="molecule type" value="Genomic_DNA"/>
</dbReference>
<evidence type="ECO:0000256" key="6">
    <source>
        <dbReference type="SAM" id="MobiDB-lite"/>
    </source>
</evidence>
<reference evidence="8" key="2">
    <citation type="journal article" date="2022" name="Hortic Res">
        <title>The genome of Dioscorea zingiberensis sheds light on the biosynthesis, origin and evolution of the medicinally important diosgenin saponins.</title>
        <authorList>
            <person name="Li Y."/>
            <person name="Tan C."/>
            <person name="Li Z."/>
            <person name="Guo J."/>
            <person name="Li S."/>
            <person name="Chen X."/>
            <person name="Wang C."/>
            <person name="Dai X."/>
            <person name="Yang H."/>
            <person name="Song W."/>
            <person name="Hou L."/>
            <person name="Xu J."/>
            <person name="Tong Z."/>
            <person name="Xu A."/>
            <person name="Yuan X."/>
            <person name="Wang W."/>
            <person name="Yang Q."/>
            <person name="Chen L."/>
            <person name="Sun Z."/>
            <person name="Wang K."/>
            <person name="Pan B."/>
            <person name="Chen J."/>
            <person name="Bao Y."/>
            <person name="Liu F."/>
            <person name="Qi X."/>
            <person name="Gang D.R."/>
            <person name="Wen J."/>
            <person name="Li J."/>
        </authorList>
    </citation>
    <scope>NUCLEOTIDE SEQUENCE</scope>
    <source>
        <strain evidence="8">Dzin_1.0</strain>
    </source>
</reference>
<dbReference type="SUPFAM" id="SSF55021">
    <property type="entry name" value="ACT-like"/>
    <property type="match status" value="1"/>
</dbReference>
<dbReference type="AlphaFoldDB" id="A0A9D5CWA7"/>
<evidence type="ECO:0000256" key="5">
    <source>
        <dbReference type="ARBA" id="ARBA00029440"/>
    </source>
</evidence>
<keyword evidence="3" id="KW-0584">Phenylalanine biosynthesis</keyword>
<evidence type="ECO:0000313" key="9">
    <source>
        <dbReference type="Proteomes" id="UP001085076"/>
    </source>
</evidence>
<dbReference type="GO" id="GO:0004664">
    <property type="term" value="F:prephenate dehydratase activity"/>
    <property type="evidence" value="ECO:0007669"/>
    <property type="project" value="InterPro"/>
</dbReference>
<sequence length="400" mass="42601">MALRVYPSGSFLPAASPSCKKSSSSSSKSTISTTFVRALRTSSPSRSRQPMSKSPMKTAEELASLLGLEMAVAGLERLFREGDPPATPGQPGRPVRVAYQGVRGSYCQEAAAMAFPASFIASESFPCVNMEDAFSALEDRSADRAVVPAENSLDGPIDRNLDLLLRHPAVRIVGELILPVNHCLLSLPGVPRSGIRRVVSHPQALSHCAQGLQALGLEVEEVSNAADAAQFLAENRIADTAVIGSEIAAAEFGLQVLERNFQDGGGSNYNRFFQLGLGLGLNSWQVPTSSSSTGGAHKTTVAFSLEKGVSDLFPAMWAFESRGVKVVRVDHRPNRSNPVRVVHRDGLGDATYFDYVFILDLEGSESDPDVRAAIDQLRGVAGVAGFVRVLGSYASTIHAS</sequence>
<dbReference type="GO" id="GO:0047769">
    <property type="term" value="F:arogenate dehydratase activity"/>
    <property type="evidence" value="ECO:0007669"/>
    <property type="project" value="TreeGrafter"/>
</dbReference>
<dbReference type="CDD" id="cd04905">
    <property type="entry name" value="ACT_CM-PDT"/>
    <property type="match status" value="1"/>
</dbReference>
<keyword evidence="4" id="KW-0456">Lyase</keyword>
<evidence type="ECO:0000256" key="4">
    <source>
        <dbReference type="ARBA" id="ARBA00023239"/>
    </source>
</evidence>
<evidence type="ECO:0000313" key="8">
    <source>
        <dbReference type="EMBL" id="KAJ0980503.1"/>
    </source>
</evidence>
<organism evidence="8 9">
    <name type="scientific">Dioscorea zingiberensis</name>
    <dbReference type="NCBI Taxonomy" id="325984"/>
    <lineage>
        <taxon>Eukaryota</taxon>
        <taxon>Viridiplantae</taxon>
        <taxon>Streptophyta</taxon>
        <taxon>Embryophyta</taxon>
        <taxon>Tracheophyta</taxon>
        <taxon>Spermatophyta</taxon>
        <taxon>Magnoliopsida</taxon>
        <taxon>Liliopsida</taxon>
        <taxon>Dioscoreales</taxon>
        <taxon>Dioscoreaceae</taxon>
        <taxon>Dioscorea</taxon>
    </lineage>
</organism>
<dbReference type="InterPro" id="IPR001086">
    <property type="entry name" value="Preph_deHydtase"/>
</dbReference>
<dbReference type="GO" id="GO:0009507">
    <property type="term" value="C:chloroplast"/>
    <property type="evidence" value="ECO:0007669"/>
    <property type="project" value="TreeGrafter"/>
</dbReference>
<dbReference type="PANTHER" id="PTHR21022:SF26">
    <property type="entry name" value="AROGENATE DEHYDRATASE_PREPHENATE DEHYDRATASE 2, CHLOROPLASTIC-LIKE"/>
    <property type="match status" value="1"/>
</dbReference>
<keyword evidence="9" id="KW-1185">Reference proteome</keyword>